<gene>
    <name evidence="2" type="ORF">ACD_80C00174G0025</name>
</gene>
<evidence type="ECO:0000256" key="1">
    <source>
        <dbReference type="ARBA" id="ARBA00006738"/>
    </source>
</evidence>
<reference evidence="2" key="1">
    <citation type="journal article" date="2012" name="Science">
        <title>Fermentation, hydrogen, and sulfur metabolism in multiple uncultivated bacterial phyla.</title>
        <authorList>
            <person name="Wrighton K.C."/>
            <person name="Thomas B.C."/>
            <person name="Sharon I."/>
            <person name="Miller C.S."/>
            <person name="Castelle C.J."/>
            <person name="VerBerkmoes N.C."/>
            <person name="Wilkins M.J."/>
            <person name="Hettich R.L."/>
            <person name="Lipton M.S."/>
            <person name="Williams K.H."/>
            <person name="Long P.E."/>
            <person name="Banfield J.F."/>
        </authorList>
    </citation>
    <scope>NUCLEOTIDE SEQUENCE [LARGE SCALE GENOMIC DNA]</scope>
</reference>
<organism evidence="2">
    <name type="scientific">uncultured bacterium</name>
    <name type="common">gcode 4</name>
    <dbReference type="NCBI Taxonomy" id="1234023"/>
    <lineage>
        <taxon>Bacteria</taxon>
        <taxon>environmental samples</taxon>
    </lineage>
</organism>
<comment type="similarity">
    <text evidence="1">Belongs to the UPF0102 family.</text>
</comment>
<evidence type="ECO:0000313" key="2">
    <source>
        <dbReference type="EMBL" id="EKD24675.1"/>
    </source>
</evidence>
<dbReference type="InterPro" id="IPR011335">
    <property type="entry name" value="Restrct_endonuc-II-like"/>
</dbReference>
<dbReference type="PANTHER" id="PTHR34039">
    <property type="entry name" value="UPF0102 PROTEIN YRAN"/>
    <property type="match status" value="1"/>
</dbReference>
<dbReference type="InterPro" id="IPR003509">
    <property type="entry name" value="UPF0102_YraN-like"/>
</dbReference>
<dbReference type="EMBL" id="AMFJ01036181">
    <property type="protein sequence ID" value="EKD24675.1"/>
    <property type="molecule type" value="Genomic_DNA"/>
</dbReference>
<comment type="caution">
    <text evidence="2">The sequence shown here is derived from an EMBL/GenBank/DDBJ whole genome shotgun (WGS) entry which is preliminary data.</text>
</comment>
<dbReference type="AlphaFoldDB" id="K1X3R5"/>
<dbReference type="PANTHER" id="PTHR34039:SF1">
    <property type="entry name" value="UPF0102 PROTEIN YRAN"/>
    <property type="match status" value="1"/>
</dbReference>
<sequence>MNTKYKKEKGDEGEDIVALHYQDQWYTLVERKYTILWGELDLIFQKDNILTFIEVKVVNNIDDLQDYVTHKKLWHVKHTINYYLLGHPTWREYVLDVVFVRDNSILEVYENVTNT</sequence>
<dbReference type="InterPro" id="IPR011856">
    <property type="entry name" value="tRNA_endonuc-like_dom_sf"/>
</dbReference>
<protein>
    <submittedName>
        <fullName evidence="2">Uncharacterized protein</fullName>
    </submittedName>
</protein>
<accession>K1X3R5</accession>
<dbReference type="Pfam" id="PF02021">
    <property type="entry name" value="UPF0102"/>
    <property type="match status" value="1"/>
</dbReference>
<dbReference type="Gene3D" id="3.40.1350.10">
    <property type="match status" value="1"/>
</dbReference>
<dbReference type="SUPFAM" id="SSF52980">
    <property type="entry name" value="Restriction endonuclease-like"/>
    <property type="match status" value="1"/>
</dbReference>
<dbReference type="GO" id="GO:0003676">
    <property type="term" value="F:nucleic acid binding"/>
    <property type="evidence" value="ECO:0007669"/>
    <property type="project" value="InterPro"/>
</dbReference>
<proteinExistence type="inferred from homology"/>
<name>K1X3R5_9BACT</name>